<keyword evidence="2" id="KW-1185">Reference proteome</keyword>
<dbReference type="RefSeq" id="WP_147930095.1">
    <property type="nucleotide sequence ID" value="NZ_VOXD01000009.1"/>
</dbReference>
<dbReference type="EMBL" id="VOXD01000009">
    <property type="protein sequence ID" value="TXF90056.1"/>
    <property type="molecule type" value="Genomic_DNA"/>
</dbReference>
<dbReference type="AlphaFoldDB" id="A0A5C7FJM4"/>
<evidence type="ECO:0000313" key="1">
    <source>
        <dbReference type="EMBL" id="TXF90056.1"/>
    </source>
</evidence>
<organism evidence="1 2">
    <name type="scientific">Neolewinella aurantiaca</name>
    <dbReference type="NCBI Taxonomy" id="2602767"/>
    <lineage>
        <taxon>Bacteria</taxon>
        <taxon>Pseudomonadati</taxon>
        <taxon>Bacteroidota</taxon>
        <taxon>Saprospiria</taxon>
        <taxon>Saprospirales</taxon>
        <taxon>Lewinellaceae</taxon>
        <taxon>Neolewinella</taxon>
    </lineage>
</organism>
<reference evidence="1 2" key="1">
    <citation type="submission" date="2019-08" db="EMBL/GenBank/DDBJ databases">
        <title>Lewinella sp. strain SSH13 Genome sequencing and assembly.</title>
        <authorList>
            <person name="Kim I."/>
        </authorList>
    </citation>
    <scope>NUCLEOTIDE SEQUENCE [LARGE SCALE GENOMIC DNA]</scope>
    <source>
        <strain evidence="1 2">SSH13</strain>
    </source>
</reference>
<name>A0A5C7FJM4_9BACT</name>
<dbReference type="OrthoDB" id="1492955at2"/>
<protein>
    <recommendedName>
        <fullName evidence="3">DUF4340 domain-containing protein</fullName>
    </recommendedName>
</protein>
<evidence type="ECO:0000313" key="2">
    <source>
        <dbReference type="Proteomes" id="UP000321907"/>
    </source>
</evidence>
<comment type="caution">
    <text evidence="1">The sequence shown here is derived from an EMBL/GenBank/DDBJ whole genome shotgun (WGS) entry which is preliminary data.</text>
</comment>
<sequence>MRTLIPLVILAAMAYAGWFYLQSFTDQPLRENLLLTNTNTLRELKVTNDRRGFRIFRGEEGGWIVKQDAIELYDQSEAADRLIEILNNLQTDSVMRRSSAVHGPSVILVGEGGQREELSFRFPLQGPPVVQVGATGDLFALPASVREPLEKMLCFDAYRGRRSLEVATEKVDSITVSFHDSLLWRVPAEEVPRLAKTFVAPATAPDDLPAYADYFDEVMDREKYFATIRLFAVADTHNIEVFRDSQWIKPYVLVGEDYPRTYFGIDSLR</sequence>
<dbReference type="Proteomes" id="UP000321907">
    <property type="component" value="Unassembled WGS sequence"/>
</dbReference>
<gene>
    <name evidence="1" type="ORF">FUA23_07390</name>
</gene>
<accession>A0A5C7FJM4</accession>
<proteinExistence type="predicted"/>
<evidence type="ECO:0008006" key="3">
    <source>
        <dbReference type="Google" id="ProtNLM"/>
    </source>
</evidence>